<proteinExistence type="predicted"/>
<dbReference type="InterPro" id="IPR013430">
    <property type="entry name" value="Toxin_antidote_HigA"/>
</dbReference>
<dbReference type="SUPFAM" id="SSF47413">
    <property type="entry name" value="lambda repressor-like DNA-binding domains"/>
    <property type="match status" value="1"/>
</dbReference>
<organism evidence="3 4">
    <name type="scientific">Succinivibrio dextrinosolvens</name>
    <dbReference type="NCBI Taxonomy" id="83771"/>
    <lineage>
        <taxon>Bacteria</taxon>
        <taxon>Pseudomonadati</taxon>
        <taxon>Pseudomonadota</taxon>
        <taxon>Gammaproteobacteria</taxon>
        <taxon>Aeromonadales</taxon>
        <taxon>Succinivibrionaceae</taxon>
        <taxon>Succinivibrio</taxon>
    </lineage>
</organism>
<gene>
    <name evidence="3" type="ORF">SAMN04487865_102330</name>
</gene>
<dbReference type="GO" id="GO:0003677">
    <property type="term" value="F:DNA binding"/>
    <property type="evidence" value="ECO:0007669"/>
    <property type="project" value="UniProtKB-KW"/>
</dbReference>
<evidence type="ECO:0000313" key="3">
    <source>
        <dbReference type="EMBL" id="SFK09069.1"/>
    </source>
</evidence>
<keyword evidence="4" id="KW-1185">Reference proteome</keyword>
<dbReference type="PANTHER" id="PTHR36924:SF1">
    <property type="entry name" value="ANTITOXIN HIGA-1"/>
    <property type="match status" value="1"/>
</dbReference>
<dbReference type="EMBL" id="FOSF01000023">
    <property type="protein sequence ID" value="SFK09069.1"/>
    <property type="molecule type" value="Genomic_DNA"/>
</dbReference>
<name>A0A662Z9A6_9GAMM</name>
<dbReference type="Proteomes" id="UP000243374">
    <property type="component" value="Unassembled WGS sequence"/>
</dbReference>
<dbReference type="InterPro" id="IPR010982">
    <property type="entry name" value="Lambda_DNA-bd_dom_sf"/>
</dbReference>
<dbReference type="Gene3D" id="1.10.260.40">
    <property type="entry name" value="lambda repressor-like DNA-binding domains"/>
    <property type="match status" value="1"/>
</dbReference>
<dbReference type="CDD" id="cd00093">
    <property type="entry name" value="HTH_XRE"/>
    <property type="match status" value="1"/>
</dbReference>
<feature type="domain" description="HTH cro/C1-type" evidence="2">
    <location>
        <begin position="13"/>
        <end position="68"/>
    </location>
</feature>
<dbReference type="SMART" id="SM00530">
    <property type="entry name" value="HTH_XRE"/>
    <property type="match status" value="1"/>
</dbReference>
<dbReference type="PANTHER" id="PTHR36924">
    <property type="entry name" value="ANTITOXIN HIGA-1"/>
    <property type="match status" value="1"/>
</dbReference>
<reference evidence="3 4" key="1">
    <citation type="submission" date="2016-10" db="EMBL/GenBank/DDBJ databases">
        <authorList>
            <person name="Varghese N."/>
            <person name="Submissions S."/>
        </authorList>
    </citation>
    <scope>NUCLEOTIDE SEQUENCE [LARGE SCALE GENOMIC DNA]</scope>
    <source>
        <strain evidence="3 4">22B</strain>
    </source>
</reference>
<evidence type="ECO:0000313" key="4">
    <source>
        <dbReference type="Proteomes" id="UP000243374"/>
    </source>
</evidence>
<keyword evidence="1" id="KW-0238">DNA-binding</keyword>
<sequence length="95" mass="10674">MKMFNPPHPGFMLSMLLEDNNIKAKDLAKQIHVSPSTISRLLKEKISLSPELAVKLAAAFGNPTTNMWLGFQADYDAWEVEQNIDVSNIERFVLG</sequence>
<dbReference type="OrthoDB" id="9793869at2"/>
<evidence type="ECO:0000256" key="1">
    <source>
        <dbReference type="ARBA" id="ARBA00023125"/>
    </source>
</evidence>
<accession>A0A662Z9A6</accession>
<dbReference type="NCBIfam" id="TIGR02607">
    <property type="entry name" value="antidote_HigA"/>
    <property type="match status" value="1"/>
</dbReference>
<dbReference type="InterPro" id="IPR001387">
    <property type="entry name" value="Cro/C1-type_HTH"/>
</dbReference>
<dbReference type="Pfam" id="PF01381">
    <property type="entry name" value="HTH_3"/>
    <property type="match status" value="1"/>
</dbReference>
<dbReference type="RefSeq" id="WP_074840659.1">
    <property type="nucleotide sequence ID" value="NZ_CP047056.1"/>
</dbReference>
<evidence type="ECO:0000259" key="2">
    <source>
        <dbReference type="PROSITE" id="PS50943"/>
    </source>
</evidence>
<protein>
    <submittedName>
        <fullName evidence="3">Addiction module antidote protein, HigA family</fullName>
    </submittedName>
</protein>
<dbReference type="AlphaFoldDB" id="A0A662Z9A6"/>
<dbReference type="PROSITE" id="PS50943">
    <property type="entry name" value="HTH_CROC1"/>
    <property type="match status" value="1"/>
</dbReference>